<dbReference type="Proteomes" id="UP000005149">
    <property type="component" value="Unassembled WGS sequence"/>
</dbReference>
<dbReference type="Pfam" id="PF04392">
    <property type="entry name" value="ABC_sub_bind"/>
    <property type="match status" value="1"/>
</dbReference>
<dbReference type="PANTHER" id="PTHR35271:SF1">
    <property type="entry name" value="ABC TRANSPORTER, SUBSTRATE-BINDING LIPOPROTEIN"/>
    <property type="match status" value="1"/>
</dbReference>
<evidence type="ECO:0008006" key="3">
    <source>
        <dbReference type="Google" id="ProtNLM"/>
    </source>
</evidence>
<evidence type="ECO:0000313" key="1">
    <source>
        <dbReference type="EMBL" id="EKB28002.1"/>
    </source>
</evidence>
<dbReference type="PANTHER" id="PTHR35271">
    <property type="entry name" value="ABC TRANSPORTER, SUBSTRATE-BINDING LIPOPROTEIN-RELATED"/>
    <property type="match status" value="1"/>
</dbReference>
<name>K1JJ95_9GAMM</name>
<dbReference type="EMBL" id="AGWR01000016">
    <property type="protein sequence ID" value="EKB28002.1"/>
    <property type="molecule type" value="Genomic_DNA"/>
</dbReference>
<sequence>MNDNTPAPMGSHMTKPLLLLLLLCPLSLRLWAAEILVISSYHPEYLWDQSYNASLVANLKGEHHISHFYMDTKRRPAEEFDQIAERALAYYHQVKPDLVVLGDDNAINYLATSIASLGTPVVFLGMNENPRHKGLVGHPKITGVLERPLLKRNISEMSQLMGGIKKALVLFDSSNVALTAIEDEFKTQTELRVGQTRVNSQLLGDYDLWQEAVLNARQNGYQAIFIGLYHTLIDEQGHHVDERQVLEWTSAHSPVPLFCFWEFTVGKGKAIGGLVLDGHDQGAKAAELVNAILEGAQPKTLAPRAALRGEYVFSKSELARWQLTLPDKWRYKILWRD</sequence>
<organism evidence="1 2">
    <name type="scientific">Aeromonas dhakensis</name>
    <dbReference type="NCBI Taxonomy" id="196024"/>
    <lineage>
        <taxon>Bacteria</taxon>
        <taxon>Pseudomonadati</taxon>
        <taxon>Pseudomonadota</taxon>
        <taxon>Gammaproteobacteria</taxon>
        <taxon>Aeromonadales</taxon>
        <taxon>Aeromonadaceae</taxon>
        <taxon>Aeromonas</taxon>
    </lineage>
</organism>
<reference evidence="1 2" key="1">
    <citation type="submission" date="2012-06" db="EMBL/GenBank/DDBJ databases">
        <title>The Genome Sequence of Aeromonas hydrophila SSU.</title>
        <authorList>
            <consortium name="The Broad Institute Genome Sequencing Platform"/>
            <person name="Earl A."/>
            <person name="Ward D."/>
            <person name="Feldgarden M."/>
            <person name="Gevers D."/>
            <person name="Chopra A."/>
            <person name="Walker B."/>
            <person name="Young S.K."/>
            <person name="Zeng Q."/>
            <person name="Gargeya S."/>
            <person name="Fitzgerald M."/>
            <person name="Haas B."/>
            <person name="Abouelleil A."/>
            <person name="Alvarado L."/>
            <person name="Arachchi H.M."/>
            <person name="Berlin A.M."/>
            <person name="Chapman S.B."/>
            <person name="Goldberg J."/>
            <person name="Griggs A."/>
            <person name="Gujja S."/>
            <person name="Hansen M."/>
            <person name="Howarth C."/>
            <person name="Imamovic A."/>
            <person name="Larimer J."/>
            <person name="McCowan C."/>
            <person name="Montmayeur A."/>
            <person name="Murphy C."/>
            <person name="Neiman D."/>
            <person name="Pearson M."/>
            <person name="Priest M."/>
            <person name="Roberts A."/>
            <person name="Saif S."/>
            <person name="Shea T."/>
            <person name="Sisk P."/>
            <person name="Sykes S."/>
            <person name="Wortman J."/>
            <person name="Nusbaum C."/>
            <person name="Birren B."/>
        </authorList>
    </citation>
    <scope>NUCLEOTIDE SEQUENCE [LARGE SCALE GENOMIC DNA]</scope>
    <source>
        <strain evidence="1 2">SSU</strain>
    </source>
</reference>
<dbReference type="RefSeq" id="WP_005303357.1">
    <property type="nucleotide sequence ID" value="NZ_JDWD01000028.1"/>
</dbReference>
<accession>K1JJ95</accession>
<keyword evidence="2" id="KW-1185">Reference proteome</keyword>
<dbReference type="HOGENOM" id="CLU_057483_0_0_6"/>
<dbReference type="InterPro" id="IPR007487">
    <property type="entry name" value="ABC_transpt-TYRBP-like"/>
</dbReference>
<dbReference type="Gene3D" id="3.40.50.2300">
    <property type="match status" value="2"/>
</dbReference>
<dbReference type="PATRIC" id="fig|1073377.4.peg.2348"/>
<proteinExistence type="predicted"/>
<protein>
    <recommendedName>
        <fullName evidence="3">Sugar ABC transporter</fullName>
    </recommendedName>
</protein>
<gene>
    <name evidence="1" type="ORF">HMPREF1171_02293</name>
</gene>
<dbReference type="AlphaFoldDB" id="K1JJ95"/>
<comment type="caution">
    <text evidence="1">The sequence shown here is derived from an EMBL/GenBank/DDBJ whole genome shotgun (WGS) entry which is preliminary data.</text>
</comment>
<evidence type="ECO:0000313" key="2">
    <source>
        <dbReference type="Proteomes" id="UP000005149"/>
    </source>
</evidence>